<organism evidence="4 5">
    <name type="scientific">Microbacterium mitrae</name>
    <dbReference type="NCBI Taxonomy" id="664640"/>
    <lineage>
        <taxon>Bacteria</taxon>
        <taxon>Bacillati</taxon>
        <taxon>Actinomycetota</taxon>
        <taxon>Actinomycetes</taxon>
        <taxon>Micrococcales</taxon>
        <taxon>Microbacteriaceae</taxon>
        <taxon>Microbacterium</taxon>
    </lineage>
</organism>
<dbReference type="AlphaFoldDB" id="A0A5C8HQV2"/>
<accession>A0A5C8HQV2</accession>
<evidence type="ECO:0000259" key="3">
    <source>
        <dbReference type="PROSITE" id="PS50093"/>
    </source>
</evidence>
<dbReference type="InterPro" id="IPR013783">
    <property type="entry name" value="Ig-like_fold"/>
</dbReference>
<dbReference type="EMBL" id="VRSW01000001">
    <property type="protein sequence ID" value="TXK06394.1"/>
    <property type="molecule type" value="Genomic_DNA"/>
</dbReference>
<keyword evidence="2" id="KW-0732">Signal</keyword>
<proteinExistence type="predicted"/>
<feature type="signal peptide" evidence="2">
    <location>
        <begin position="1"/>
        <end position="20"/>
    </location>
</feature>
<keyword evidence="5" id="KW-1185">Reference proteome</keyword>
<evidence type="ECO:0000256" key="1">
    <source>
        <dbReference type="SAM" id="MobiDB-lite"/>
    </source>
</evidence>
<feature type="region of interest" description="Disordered" evidence="1">
    <location>
        <begin position="47"/>
        <end position="71"/>
    </location>
</feature>
<dbReference type="Gene3D" id="2.60.40.10">
    <property type="entry name" value="Immunoglobulins"/>
    <property type="match status" value="1"/>
</dbReference>
<dbReference type="InterPro" id="IPR000601">
    <property type="entry name" value="PKD_dom"/>
</dbReference>
<dbReference type="Proteomes" id="UP000321196">
    <property type="component" value="Unassembled WGS sequence"/>
</dbReference>
<name>A0A5C8HQV2_9MICO</name>
<dbReference type="PROSITE" id="PS50093">
    <property type="entry name" value="PKD"/>
    <property type="match status" value="1"/>
</dbReference>
<evidence type="ECO:0000313" key="5">
    <source>
        <dbReference type="Proteomes" id="UP000321196"/>
    </source>
</evidence>
<dbReference type="OrthoDB" id="5192284at2"/>
<evidence type="ECO:0000313" key="4">
    <source>
        <dbReference type="EMBL" id="TXK06394.1"/>
    </source>
</evidence>
<protein>
    <recommendedName>
        <fullName evidence="3">PKD domain-containing protein</fullName>
    </recommendedName>
</protein>
<dbReference type="RefSeq" id="WP_147825198.1">
    <property type="nucleotide sequence ID" value="NZ_BAAARG010000001.1"/>
</dbReference>
<feature type="chain" id="PRO_5022676029" description="PKD domain-containing protein" evidence="2">
    <location>
        <begin position="21"/>
        <end position="270"/>
    </location>
</feature>
<dbReference type="GO" id="GO:0005975">
    <property type="term" value="P:carbohydrate metabolic process"/>
    <property type="evidence" value="ECO:0007669"/>
    <property type="project" value="UniProtKB-ARBA"/>
</dbReference>
<gene>
    <name evidence="4" type="ORF">FVP60_05410</name>
</gene>
<feature type="domain" description="PKD" evidence="3">
    <location>
        <begin position="164"/>
        <end position="217"/>
    </location>
</feature>
<reference evidence="4 5" key="1">
    <citation type="submission" date="2019-08" db="EMBL/GenBank/DDBJ databases">
        <authorList>
            <person name="Dong K."/>
        </authorList>
    </citation>
    <scope>NUCLEOTIDE SEQUENCE [LARGE SCALE GENOMIC DNA]</scope>
    <source>
        <strain evidence="4 5">M4-8</strain>
    </source>
</reference>
<evidence type="ECO:0000256" key="2">
    <source>
        <dbReference type="SAM" id="SignalP"/>
    </source>
</evidence>
<sequence>MLVIVLLAGGLLAGVSPANVCFPQDITCEVDNNGGSVEVGGLAPRNPGYGISPPSDSDGDPFMGAGNPGNSGAPVNPPVTLCNTDDDTFPINDPLQGICQSDDVVEIPYPTLADLARFTPQPPTLTGEPYTAGVIGKPTNFLSTASTHTLTGALFGYPVSVQFTPVSYTFDYGDGTTATVTDAYDSWVDAGLPQFTPTDASHVYSAKGEFDVSVTVAYSATVNFTGSGAWLPVDGYVRATASGYDVTIYEVVTALVDKDCNEDPNGIGCP</sequence>
<comment type="caution">
    <text evidence="4">The sequence shown here is derived from an EMBL/GenBank/DDBJ whole genome shotgun (WGS) entry which is preliminary data.</text>
</comment>